<evidence type="ECO:0000256" key="3">
    <source>
        <dbReference type="ARBA" id="ARBA00022679"/>
    </source>
</evidence>
<evidence type="ECO:0000313" key="9">
    <source>
        <dbReference type="Proteomes" id="UP001151478"/>
    </source>
</evidence>
<comment type="caution">
    <text evidence="8">The sequence shown here is derived from an EMBL/GenBank/DDBJ whole genome shotgun (WGS) entry which is preliminary data.</text>
</comment>
<keyword evidence="9" id="KW-1185">Reference proteome</keyword>
<dbReference type="InterPro" id="IPR017850">
    <property type="entry name" value="Alkaline_phosphatase_core_sf"/>
</dbReference>
<dbReference type="PANTHER" id="PTHR30443:SF2">
    <property type="entry name" value="PHOSPHOETHANOLAMINE TRANSFERASE EPTC"/>
    <property type="match status" value="1"/>
</dbReference>
<evidence type="ECO:0000256" key="2">
    <source>
        <dbReference type="ARBA" id="ARBA00022475"/>
    </source>
</evidence>
<comment type="subcellular location">
    <subcellularLocation>
        <location evidence="1">Cell membrane</location>
        <topology evidence="1">Multi-pass membrane protein</topology>
    </subcellularLocation>
</comment>
<dbReference type="CDD" id="cd16017">
    <property type="entry name" value="LptA"/>
    <property type="match status" value="1"/>
</dbReference>
<evidence type="ECO:0000256" key="4">
    <source>
        <dbReference type="ARBA" id="ARBA00022692"/>
    </source>
</evidence>
<sequence length="369" mass="42985">MLSIFGVLTFFIVENYKFDAFKNRLPYSIYFSTVKYFKKPNIKLKEVKEQVYTEEDNLHIILVVGESVRADHLSLNGYDRITNPLLSKQDNLVSFANVYTPYTFTAQSLPHILTDKSINKKEKKQTVTSLYSVLNKASFSTEWIGNQTLEKSYRDIIYSNKKKVIIDKFHSFLSFKKEKDLALLRYFSANDSFKGNKLTSLHMIGSHWYYNSRVDSSFYRFNPVISSKYLGSLKKEELINSYDNTIVYLDYFLNELIERLKISSKKTLLIYVSDHGETLGEDGKWLHAQEHNASKNPAMLVWYSDNFKSNYPLKINHLISKKNDSISTDFLFHSILDIGALENYKFKKIKAFLINDYLSSGFLENNIKA</sequence>
<evidence type="ECO:0000256" key="5">
    <source>
        <dbReference type="ARBA" id="ARBA00022989"/>
    </source>
</evidence>
<dbReference type="Gene3D" id="3.40.720.10">
    <property type="entry name" value="Alkaline Phosphatase, subunit A"/>
    <property type="match status" value="1"/>
</dbReference>
<protein>
    <submittedName>
        <fullName evidence="8">Phosphoethanolamine transferase</fullName>
    </submittedName>
</protein>
<dbReference type="RefSeq" id="WP_265725820.1">
    <property type="nucleotide sequence ID" value="NZ_JAOSLC020000003.1"/>
</dbReference>
<dbReference type="EMBL" id="JAOSLC020000003">
    <property type="protein sequence ID" value="MDD7915265.1"/>
    <property type="molecule type" value="Genomic_DNA"/>
</dbReference>
<feature type="domain" description="Sulfatase N-terminal" evidence="7">
    <location>
        <begin position="59"/>
        <end position="337"/>
    </location>
</feature>
<evidence type="ECO:0000256" key="1">
    <source>
        <dbReference type="ARBA" id="ARBA00004651"/>
    </source>
</evidence>
<dbReference type="InterPro" id="IPR058130">
    <property type="entry name" value="PEA_transf_C"/>
</dbReference>
<keyword evidence="5" id="KW-1133">Transmembrane helix</keyword>
<keyword evidence="2" id="KW-1003">Cell membrane</keyword>
<keyword evidence="3 8" id="KW-0808">Transferase</keyword>
<evidence type="ECO:0000256" key="6">
    <source>
        <dbReference type="ARBA" id="ARBA00023136"/>
    </source>
</evidence>
<accession>A0ABT5SAY1</accession>
<name>A0ABT5SAY1_9FLAO</name>
<dbReference type="InterPro" id="IPR040423">
    <property type="entry name" value="PEA_transferase"/>
</dbReference>
<keyword evidence="6" id="KW-0472">Membrane</keyword>
<evidence type="ECO:0000259" key="7">
    <source>
        <dbReference type="Pfam" id="PF00884"/>
    </source>
</evidence>
<reference evidence="8" key="1">
    <citation type="submission" date="2023-02" db="EMBL/GenBank/DDBJ databases">
        <title>Polaribacter ponticola sp. nov., isolated from seawater.</title>
        <authorList>
            <person name="Baek J.H."/>
            <person name="Kim J.M."/>
            <person name="Choi D.G."/>
            <person name="Jeon C.O."/>
        </authorList>
    </citation>
    <scope>NUCLEOTIDE SEQUENCE</scope>
    <source>
        <strain evidence="8">MSW5</strain>
    </source>
</reference>
<gene>
    <name evidence="8" type="ORF">N5A56_012955</name>
</gene>
<dbReference type="GO" id="GO:0016740">
    <property type="term" value="F:transferase activity"/>
    <property type="evidence" value="ECO:0007669"/>
    <property type="project" value="UniProtKB-KW"/>
</dbReference>
<evidence type="ECO:0000313" key="8">
    <source>
        <dbReference type="EMBL" id="MDD7915265.1"/>
    </source>
</evidence>
<dbReference type="InterPro" id="IPR000917">
    <property type="entry name" value="Sulfatase_N"/>
</dbReference>
<dbReference type="SUPFAM" id="SSF53649">
    <property type="entry name" value="Alkaline phosphatase-like"/>
    <property type="match status" value="1"/>
</dbReference>
<organism evidence="8 9">
    <name type="scientific">Polaribacter ponticola</name>
    <dbReference type="NCBI Taxonomy" id="2978475"/>
    <lineage>
        <taxon>Bacteria</taxon>
        <taxon>Pseudomonadati</taxon>
        <taxon>Bacteroidota</taxon>
        <taxon>Flavobacteriia</taxon>
        <taxon>Flavobacteriales</taxon>
        <taxon>Flavobacteriaceae</taxon>
    </lineage>
</organism>
<keyword evidence="4" id="KW-0812">Transmembrane</keyword>
<dbReference type="Pfam" id="PF00884">
    <property type="entry name" value="Sulfatase"/>
    <property type="match status" value="1"/>
</dbReference>
<proteinExistence type="predicted"/>
<dbReference type="PANTHER" id="PTHR30443">
    <property type="entry name" value="INNER MEMBRANE PROTEIN"/>
    <property type="match status" value="1"/>
</dbReference>
<dbReference type="Proteomes" id="UP001151478">
    <property type="component" value="Unassembled WGS sequence"/>
</dbReference>